<evidence type="ECO:0000256" key="4">
    <source>
        <dbReference type="ARBA" id="ARBA00022837"/>
    </source>
</evidence>
<dbReference type="Pfam" id="PF00884">
    <property type="entry name" value="Sulfatase"/>
    <property type="match status" value="1"/>
</dbReference>
<dbReference type="InterPro" id="IPR017850">
    <property type="entry name" value="Alkaline_phosphatase_core_sf"/>
</dbReference>
<dbReference type="GO" id="GO:0046872">
    <property type="term" value="F:metal ion binding"/>
    <property type="evidence" value="ECO:0007669"/>
    <property type="project" value="UniProtKB-KW"/>
</dbReference>
<comment type="caution">
    <text evidence="7">The sequence shown here is derived from an EMBL/GenBank/DDBJ whole genome shotgun (WGS) entry which is preliminary data.</text>
</comment>
<dbReference type="Proteomes" id="UP000563094">
    <property type="component" value="Unassembled WGS sequence"/>
</dbReference>
<dbReference type="CDD" id="cd16145">
    <property type="entry name" value="ARS_like"/>
    <property type="match status" value="1"/>
</dbReference>
<dbReference type="PANTHER" id="PTHR42693:SF53">
    <property type="entry name" value="ENDO-4-O-SULFATASE"/>
    <property type="match status" value="1"/>
</dbReference>
<dbReference type="PROSITE" id="PS00523">
    <property type="entry name" value="SULFATASE_1"/>
    <property type="match status" value="1"/>
</dbReference>
<evidence type="ECO:0000256" key="1">
    <source>
        <dbReference type="ARBA" id="ARBA00008779"/>
    </source>
</evidence>
<sequence length="485" mass="53525">MKKIVVLVLGLWVGSNSFAQQKPNIIYILTDDMGYGDLSCYGQKNFQTPTLDKLAAQGIKFTQHYAGSPVCAPSRASLLTGRDAGHSRVRGNYEKGPHGFGAGYPLKAEDVTMAEVVKMAGYRTALIGKWGLGMTGTSGAPEKQGFDEMYGFLNQAHAHYQFPDYLYRNGKKETLKENLNGKRGKYSNDIFTAEAVQYIAKQKKDQPFFLYLSFVTPHAELIVPEDSIFNHFKGKFQEKPFVKSKQGSNGDEDFGAYASQDYPAAAYASMVVRIDRDVAKIMAQLQKMGLDKNTVIMFSSDNGSHKEGGADPVFHQSNGHLRGAKRDVYEGGIRVPFIVHWPAQIKQPAVSNHVSAFWDIMPTFADLAGVNLPKAGIKTDGISLYPTFTGNSAQQKAHAYLYWEFHEAKTSSQAVRLGNWKAVRQSPTGPLELYDLSQDESETKNIAPENPAVVKKMESILAKAREPHELWPLKTGAAAAVPNPQ</sequence>
<evidence type="ECO:0000259" key="6">
    <source>
        <dbReference type="Pfam" id="PF00884"/>
    </source>
</evidence>
<evidence type="ECO:0000256" key="3">
    <source>
        <dbReference type="ARBA" id="ARBA00022801"/>
    </source>
</evidence>
<reference evidence="7 8" key="1">
    <citation type="submission" date="2020-08" db="EMBL/GenBank/DDBJ databases">
        <title>Genomic Encyclopedia of Type Strains, Phase IV (KMG-IV): sequencing the most valuable type-strain genomes for metagenomic binning, comparative biology and taxonomic classification.</title>
        <authorList>
            <person name="Goeker M."/>
        </authorList>
    </citation>
    <scope>NUCLEOTIDE SEQUENCE [LARGE SCALE GENOMIC DNA]</scope>
    <source>
        <strain evidence="7 8">DSM 29854</strain>
    </source>
</reference>
<dbReference type="SUPFAM" id="SSF53649">
    <property type="entry name" value="Alkaline phosphatase-like"/>
    <property type="match status" value="1"/>
</dbReference>
<keyword evidence="8" id="KW-1185">Reference proteome</keyword>
<dbReference type="InterPro" id="IPR000917">
    <property type="entry name" value="Sulfatase_N"/>
</dbReference>
<dbReference type="GO" id="GO:0004065">
    <property type="term" value="F:arylsulfatase activity"/>
    <property type="evidence" value="ECO:0007669"/>
    <property type="project" value="TreeGrafter"/>
</dbReference>
<dbReference type="Gene3D" id="3.40.720.10">
    <property type="entry name" value="Alkaline Phosphatase, subunit A"/>
    <property type="match status" value="1"/>
</dbReference>
<accession>A0A839GY63</accession>
<organism evidence="7 8">
    <name type="scientific">Rufibacter quisquiliarum</name>
    <dbReference type="NCBI Taxonomy" id="1549639"/>
    <lineage>
        <taxon>Bacteria</taxon>
        <taxon>Pseudomonadati</taxon>
        <taxon>Bacteroidota</taxon>
        <taxon>Cytophagia</taxon>
        <taxon>Cytophagales</taxon>
        <taxon>Hymenobacteraceae</taxon>
        <taxon>Rufibacter</taxon>
    </lineage>
</organism>
<feature type="domain" description="Sulfatase N-terminal" evidence="6">
    <location>
        <begin position="23"/>
        <end position="370"/>
    </location>
</feature>
<protein>
    <submittedName>
        <fullName evidence="7">Arylsulfatase A-like enzyme</fullName>
    </submittedName>
</protein>
<keyword evidence="4" id="KW-0106">Calcium</keyword>
<proteinExistence type="inferred from homology"/>
<gene>
    <name evidence="7" type="ORF">FHS90_003361</name>
</gene>
<dbReference type="InterPro" id="IPR050738">
    <property type="entry name" value="Sulfatase"/>
</dbReference>
<dbReference type="PANTHER" id="PTHR42693">
    <property type="entry name" value="ARYLSULFATASE FAMILY MEMBER"/>
    <property type="match status" value="1"/>
</dbReference>
<evidence type="ECO:0000313" key="7">
    <source>
        <dbReference type="EMBL" id="MBA9078631.1"/>
    </source>
</evidence>
<evidence type="ECO:0000256" key="2">
    <source>
        <dbReference type="ARBA" id="ARBA00022723"/>
    </source>
</evidence>
<evidence type="ECO:0000256" key="5">
    <source>
        <dbReference type="SAM" id="SignalP"/>
    </source>
</evidence>
<keyword evidence="5" id="KW-0732">Signal</keyword>
<dbReference type="Gene3D" id="3.30.1120.10">
    <property type="match status" value="1"/>
</dbReference>
<name>A0A839GY63_9BACT</name>
<dbReference type="InterPro" id="IPR024607">
    <property type="entry name" value="Sulfatase_CS"/>
</dbReference>
<keyword evidence="3" id="KW-0378">Hydrolase</keyword>
<keyword evidence="2" id="KW-0479">Metal-binding</keyword>
<feature type="chain" id="PRO_5032772192" evidence="5">
    <location>
        <begin position="20"/>
        <end position="485"/>
    </location>
</feature>
<evidence type="ECO:0000313" key="8">
    <source>
        <dbReference type="Proteomes" id="UP000563094"/>
    </source>
</evidence>
<comment type="similarity">
    <text evidence="1">Belongs to the sulfatase family.</text>
</comment>
<dbReference type="RefSeq" id="WP_182513781.1">
    <property type="nucleotide sequence ID" value="NZ_JACJIQ010000014.1"/>
</dbReference>
<dbReference type="AlphaFoldDB" id="A0A839GY63"/>
<dbReference type="EMBL" id="JACJIQ010000014">
    <property type="protein sequence ID" value="MBA9078631.1"/>
    <property type="molecule type" value="Genomic_DNA"/>
</dbReference>
<feature type="signal peptide" evidence="5">
    <location>
        <begin position="1"/>
        <end position="19"/>
    </location>
</feature>